<reference evidence="1 2" key="1">
    <citation type="journal article" date="2024" name="Plant Biotechnol. J.">
        <title>Dendrobium thyrsiflorum genome and its molecular insights into genes involved in important horticultural traits.</title>
        <authorList>
            <person name="Chen B."/>
            <person name="Wang J.Y."/>
            <person name="Zheng P.J."/>
            <person name="Li K.L."/>
            <person name="Liang Y.M."/>
            <person name="Chen X.F."/>
            <person name="Zhang C."/>
            <person name="Zhao X."/>
            <person name="He X."/>
            <person name="Zhang G.Q."/>
            <person name="Liu Z.J."/>
            <person name="Xu Q."/>
        </authorList>
    </citation>
    <scope>NUCLEOTIDE SEQUENCE [LARGE SCALE GENOMIC DNA]</scope>
    <source>
        <strain evidence="1">GZMU011</strain>
    </source>
</reference>
<evidence type="ECO:0000313" key="1">
    <source>
        <dbReference type="EMBL" id="KAL0912353.1"/>
    </source>
</evidence>
<evidence type="ECO:0000313" key="2">
    <source>
        <dbReference type="Proteomes" id="UP001552299"/>
    </source>
</evidence>
<dbReference type="EMBL" id="JANQDX010000014">
    <property type="protein sequence ID" value="KAL0912353.1"/>
    <property type="molecule type" value="Genomic_DNA"/>
</dbReference>
<sequence length="72" mass="8237">MDVKYQPPSVPGGNTLWEKELQLLPWKSLWTEVFNAVKKAFGSVIKLPVLNNTLAVDYQLCFDMPRKKRSNG</sequence>
<organism evidence="1 2">
    <name type="scientific">Dendrobium thyrsiflorum</name>
    <name type="common">Pinecone-like raceme dendrobium</name>
    <name type="synonym">Orchid</name>
    <dbReference type="NCBI Taxonomy" id="117978"/>
    <lineage>
        <taxon>Eukaryota</taxon>
        <taxon>Viridiplantae</taxon>
        <taxon>Streptophyta</taxon>
        <taxon>Embryophyta</taxon>
        <taxon>Tracheophyta</taxon>
        <taxon>Spermatophyta</taxon>
        <taxon>Magnoliopsida</taxon>
        <taxon>Liliopsida</taxon>
        <taxon>Asparagales</taxon>
        <taxon>Orchidaceae</taxon>
        <taxon>Epidendroideae</taxon>
        <taxon>Malaxideae</taxon>
        <taxon>Dendrobiinae</taxon>
        <taxon>Dendrobium</taxon>
    </lineage>
</organism>
<keyword evidence="2" id="KW-1185">Reference proteome</keyword>
<comment type="caution">
    <text evidence="1">The sequence shown here is derived from an EMBL/GenBank/DDBJ whole genome shotgun (WGS) entry which is preliminary data.</text>
</comment>
<dbReference type="AlphaFoldDB" id="A0ABD0UI50"/>
<name>A0ABD0UI50_DENTH</name>
<accession>A0ABD0UI50</accession>
<dbReference type="Proteomes" id="UP001552299">
    <property type="component" value="Unassembled WGS sequence"/>
</dbReference>
<gene>
    <name evidence="1" type="ORF">M5K25_018320</name>
</gene>
<protein>
    <submittedName>
        <fullName evidence="1">Uncharacterized protein</fullName>
    </submittedName>
</protein>
<proteinExistence type="predicted"/>